<evidence type="ECO:0000313" key="2">
    <source>
        <dbReference type="Proteomes" id="UP000285060"/>
    </source>
</evidence>
<dbReference type="Proteomes" id="UP000285060">
    <property type="component" value="Unassembled WGS sequence"/>
</dbReference>
<organism evidence="1 2">
    <name type="scientific">Aphanomyces invadans</name>
    <dbReference type="NCBI Taxonomy" id="157072"/>
    <lineage>
        <taxon>Eukaryota</taxon>
        <taxon>Sar</taxon>
        <taxon>Stramenopiles</taxon>
        <taxon>Oomycota</taxon>
        <taxon>Saprolegniomycetes</taxon>
        <taxon>Saprolegniales</taxon>
        <taxon>Verrucalvaceae</taxon>
        <taxon>Aphanomyces</taxon>
    </lineage>
</organism>
<name>A0A3R6Y1F7_9STRA</name>
<accession>A0A3R6Y1F7</accession>
<comment type="caution">
    <text evidence="1">The sequence shown here is derived from an EMBL/GenBank/DDBJ whole genome shotgun (WGS) entry which is preliminary data.</text>
</comment>
<reference evidence="1 2" key="1">
    <citation type="submission" date="2018-08" db="EMBL/GenBank/DDBJ databases">
        <title>Aphanomyces genome sequencing and annotation.</title>
        <authorList>
            <person name="Minardi D."/>
            <person name="Oidtmann B."/>
            <person name="Van Der Giezen M."/>
            <person name="Studholme D.J."/>
        </authorList>
    </citation>
    <scope>NUCLEOTIDE SEQUENCE [LARGE SCALE GENOMIC DNA]</scope>
    <source>
        <strain evidence="1 2">NJM0002</strain>
    </source>
</reference>
<protein>
    <submittedName>
        <fullName evidence="1">Uncharacterized protein</fullName>
    </submittedName>
</protein>
<dbReference type="EMBL" id="QUSY01002075">
    <property type="protein sequence ID" value="RHY22492.1"/>
    <property type="molecule type" value="Genomic_DNA"/>
</dbReference>
<proteinExistence type="predicted"/>
<evidence type="ECO:0000313" key="1">
    <source>
        <dbReference type="EMBL" id="RHY22492.1"/>
    </source>
</evidence>
<keyword evidence="2" id="KW-1185">Reference proteome</keyword>
<dbReference type="VEuPathDB" id="FungiDB:H310_13975"/>
<dbReference type="AlphaFoldDB" id="A0A3R6Y1F7"/>
<sequence>MEAVVANCSLPDDQLALWPSTAVLETTNALWVDKSLDDTRHASLNQPTQSLPKFTWCWFLQRFRSRPVAAAQLYLYTVGLIEHKKSHPRVEVMAALLGLTGVKMYLSRLADCVFSVVGALIPLPTLAGVLATSLVKPAMFDLTAIERALAEVFVTADRVGSARAQLQLEVILRLVVHIWLHQATQDMDGMVAALQHEDSSEALDVHEFKAAVSLVSSVAL</sequence>
<gene>
    <name evidence="1" type="ORF">DYB32_009488</name>
</gene>